<keyword evidence="2" id="KW-1185">Reference proteome</keyword>
<reference evidence="1" key="1">
    <citation type="journal article" date="2014" name="Int. J. Syst. Evol. Microbiol.">
        <title>Complete genome sequence of Corynebacterium casei LMG S-19264T (=DSM 44701T), isolated from a smear-ripened cheese.</title>
        <authorList>
            <consortium name="US DOE Joint Genome Institute (JGI-PGF)"/>
            <person name="Walter F."/>
            <person name="Albersmeier A."/>
            <person name="Kalinowski J."/>
            <person name="Ruckert C."/>
        </authorList>
    </citation>
    <scope>NUCLEOTIDE SEQUENCE</scope>
    <source>
        <strain evidence="1">CGMCC 1.15758</strain>
    </source>
</reference>
<evidence type="ECO:0000313" key="2">
    <source>
        <dbReference type="Proteomes" id="UP000636949"/>
    </source>
</evidence>
<dbReference type="Proteomes" id="UP000636949">
    <property type="component" value="Unassembled WGS sequence"/>
</dbReference>
<gene>
    <name evidence="1" type="ORF">GCM10010995_24100</name>
</gene>
<evidence type="ECO:0000313" key="1">
    <source>
        <dbReference type="EMBL" id="GGG05773.1"/>
    </source>
</evidence>
<comment type="caution">
    <text evidence="1">The sequence shown here is derived from an EMBL/GenBank/DDBJ whole genome shotgun (WGS) entry which is preliminary data.</text>
</comment>
<sequence>MKVKYIGSKTNSVTIGKEYIVLEIYSSMEKVFYRIIPDDGDFCPILEEAMSFEIIDSQPARNWIIDYDKDSGCLSFAPARWCKLGFWEDYSNFNKEAEQIFEAEKKIIFSQYPELCPPKPSYTPVIKIDAVGNMKNSPFVNQSIKIVGDQKMSGGYLLSIFSDPSNQANSQDEWFDTYEELEDYFKKHSLQVEWLDNNK</sequence>
<dbReference type="EMBL" id="BMJS01000038">
    <property type="protein sequence ID" value="GGG05773.1"/>
    <property type="molecule type" value="Genomic_DNA"/>
</dbReference>
<dbReference type="RefSeq" id="WP_117003951.1">
    <property type="nucleotide sequence ID" value="NZ_BMJS01000038.1"/>
</dbReference>
<organism evidence="1 2">
    <name type="scientific">Cysteiniphilum litorale</name>
    <dbReference type="NCBI Taxonomy" id="2056700"/>
    <lineage>
        <taxon>Bacteria</taxon>
        <taxon>Pseudomonadati</taxon>
        <taxon>Pseudomonadota</taxon>
        <taxon>Gammaproteobacteria</taxon>
        <taxon>Thiotrichales</taxon>
        <taxon>Fastidiosibacteraceae</taxon>
        <taxon>Cysteiniphilum</taxon>
    </lineage>
</organism>
<protein>
    <submittedName>
        <fullName evidence="1">Uncharacterized protein</fullName>
    </submittedName>
</protein>
<proteinExistence type="predicted"/>
<reference evidence="1" key="2">
    <citation type="submission" date="2020-09" db="EMBL/GenBank/DDBJ databases">
        <authorList>
            <person name="Sun Q."/>
            <person name="Zhou Y."/>
        </authorList>
    </citation>
    <scope>NUCLEOTIDE SEQUENCE</scope>
    <source>
        <strain evidence="1">CGMCC 1.15758</strain>
    </source>
</reference>
<dbReference type="AlphaFoldDB" id="A0A8J3E995"/>
<name>A0A8J3E995_9GAMM</name>
<accession>A0A8J3E995</accession>
<dbReference type="OrthoDB" id="6657668at2"/>